<evidence type="ECO:0000313" key="2">
    <source>
        <dbReference type="Proteomes" id="UP000703269"/>
    </source>
</evidence>
<evidence type="ECO:0008006" key="3">
    <source>
        <dbReference type="Google" id="ProtNLM"/>
    </source>
</evidence>
<reference evidence="1 2" key="1">
    <citation type="submission" date="2021-08" db="EMBL/GenBank/DDBJ databases">
        <title>Draft Genome Sequence of Phanerochaete sordida strain YK-624.</title>
        <authorList>
            <person name="Mori T."/>
            <person name="Dohra H."/>
            <person name="Suzuki T."/>
            <person name="Kawagishi H."/>
            <person name="Hirai H."/>
        </authorList>
    </citation>
    <scope>NUCLEOTIDE SEQUENCE [LARGE SCALE GENOMIC DNA]</scope>
    <source>
        <strain evidence="1 2">YK-624</strain>
    </source>
</reference>
<dbReference type="Proteomes" id="UP000703269">
    <property type="component" value="Unassembled WGS sequence"/>
</dbReference>
<sequence>MSHTARLQRVPQELTDWIIDILSYSPESKEDWRALSNCSRVCRSWSPRASRHLLKHIDVLAPKFVDFLDFVCTSERYRTHTTELSVLGTVAIPRHWDMLLTALPKLSSLEIWSNSFRADDLPVPDPTTFRRHNLSKLSLHFVNWDQLPLFLYPFGHVDILSLRSVFSPLRVEDDDSVEHAIQSLPINVGQLNIEDRSVHAGTLRHLQLLLHSPTLVVNKLNAMNIAALTYFLGLTQARNDITRLELIPTTGTITDTIVQMLLQDRLDGLSVLARCDKLATIALSVADVAWAMDLVRVVLLHMPATIQHLRITLARDQWQSTLELLEKHFGAHKDKYRRLVQLELRGLCAGASSESEEQQQLADIRSEVEGRLSPRVSAITTVLP</sequence>
<protein>
    <recommendedName>
        <fullName evidence="3">F-box domain-containing protein</fullName>
    </recommendedName>
</protein>
<evidence type="ECO:0000313" key="1">
    <source>
        <dbReference type="EMBL" id="GJE95337.1"/>
    </source>
</evidence>
<gene>
    <name evidence="1" type="ORF">PsYK624_115210</name>
</gene>
<dbReference type="OrthoDB" id="2794135at2759"/>
<comment type="caution">
    <text evidence="1">The sequence shown here is derived from an EMBL/GenBank/DDBJ whole genome shotgun (WGS) entry which is preliminary data.</text>
</comment>
<name>A0A9P3LIM9_9APHY</name>
<dbReference type="EMBL" id="BPQB01000048">
    <property type="protein sequence ID" value="GJE95337.1"/>
    <property type="molecule type" value="Genomic_DNA"/>
</dbReference>
<dbReference type="AlphaFoldDB" id="A0A9P3LIM9"/>
<accession>A0A9P3LIM9</accession>
<proteinExistence type="predicted"/>
<organism evidence="1 2">
    <name type="scientific">Phanerochaete sordida</name>
    <dbReference type="NCBI Taxonomy" id="48140"/>
    <lineage>
        <taxon>Eukaryota</taxon>
        <taxon>Fungi</taxon>
        <taxon>Dikarya</taxon>
        <taxon>Basidiomycota</taxon>
        <taxon>Agaricomycotina</taxon>
        <taxon>Agaricomycetes</taxon>
        <taxon>Polyporales</taxon>
        <taxon>Phanerochaetaceae</taxon>
        <taxon>Phanerochaete</taxon>
    </lineage>
</organism>
<keyword evidence="2" id="KW-1185">Reference proteome</keyword>